<name>A0A1U7HJR5_9CYAN</name>
<dbReference type="OrthoDB" id="471184at2"/>
<comment type="caution">
    <text evidence="3">The sequence shown here is derived from an EMBL/GenBank/DDBJ whole genome shotgun (WGS) entry which is preliminary data.</text>
</comment>
<accession>A0A1U7HJR5</accession>
<keyword evidence="2" id="KW-0812">Transmembrane</keyword>
<keyword evidence="1" id="KW-0175">Coiled coil</keyword>
<reference evidence="3 4" key="1">
    <citation type="submission" date="2016-11" db="EMBL/GenBank/DDBJ databases">
        <title>Draft Genome Sequences of Nine Cyanobacterial Strains from Diverse Habitats.</title>
        <authorList>
            <person name="Zhu T."/>
            <person name="Hou S."/>
            <person name="Lu X."/>
            <person name="Hess W.R."/>
        </authorList>
    </citation>
    <scope>NUCLEOTIDE SEQUENCE [LARGE SCALE GENOMIC DNA]</scope>
    <source>
        <strain evidence="3 4">NIES-593</strain>
    </source>
</reference>
<feature type="coiled-coil region" evidence="1">
    <location>
        <begin position="6"/>
        <end position="47"/>
    </location>
</feature>
<evidence type="ECO:0000313" key="3">
    <source>
        <dbReference type="EMBL" id="OKH23794.1"/>
    </source>
</evidence>
<evidence type="ECO:0000256" key="2">
    <source>
        <dbReference type="SAM" id="Phobius"/>
    </source>
</evidence>
<dbReference type="EMBL" id="MRCB01000008">
    <property type="protein sequence ID" value="OKH23794.1"/>
    <property type="molecule type" value="Genomic_DNA"/>
</dbReference>
<protein>
    <submittedName>
        <fullName evidence="3">Hemolytic enterotoxin</fullName>
    </submittedName>
</protein>
<dbReference type="Proteomes" id="UP000186868">
    <property type="component" value="Unassembled WGS sequence"/>
</dbReference>
<sequence>MSLTIEQDLKEYLDRFEQKLDKLEQKIDKVDEKVDKLNIDMATVKTKIDGLDKRMENQEFLSRGVLIGLIVAILGGLAKLFGLIGNP</sequence>
<dbReference type="STRING" id="1921803.NIES593_09050"/>
<keyword evidence="2" id="KW-1133">Transmembrane helix</keyword>
<gene>
    <name evidence="3" type="ORF">NIES593_09050</name>
</gene>
<dbReference type="SUPFAM" id="SSF57997">
    <property type="entry name" value="Tropomyosin"/>
    <property type="match status" value="1"/>
</dbReference>
<feature type="transmembrane region" description="Helical" evidence="2">
    <location>
        <begin position="60"/>
        <end position="84"/>
    </location>
</feature>
<keyword evidence="4" id="KW-1185">Reference proteome</keyword>
<proteinExistence type="predicted"/>
<dbReference type="RefSeq" id="WP_073599266.1">
    <property type="nucleotide sequence ID" value="NZ_MRCB01000008.1"/>
</dbReference>
<dbReference type="Gene3D" id="1.20.1270.70">
    <property type="entry name" value="Designed single chain three-helix bundle"/>
    <property type="match status" value="1"/>
</dbReference>
<keyword evidence="2" id="KW-0472">Membrane</keyword>
<evidence type="ECO:0000313" key="4">
    <source>
        <dbReference type="Proteomes" id="UP000186868"/>
    </source>
</evidence>
<organism evidence="3 4">
    <name type="scientific">Hydrococcus rivularis NIES-593</name>
    <dbReference type="NCBI Taxonomy" id="1921803"/>
    <lineage>
        <taxon>Bacteria</taxon>
        <taxon>Bacillati</taxon>
        <taxon>Cyanobacteriota</taxon>
        <taxon>Cyanophyceae</taxon>
        <taxon>Pleurocapsales</taxon>
        <taxon>Hydrococcaceae</taxon>
        <taxon>Hydrococcus</taxon>
    </lineage>
</organism>
<dbReference type="AlphaFoldDB" id="A0A1U7HJR5"/>
<evidence type="ECO:0000256" key="1">
    <source>
        <dbReference type="SAM" id="Coils"/>
    </source>
</evidence>